<sequence length="192" mass="20972">MRFFEQFPPPDREEPEPDEQPPPPSWAKPEAMLGAAVPAEFVLGRGDEAVVGLSGITAYPNGFSFSITAVLRHEDRHGRAFRLGFHHDFFDEEPPSEGFFRLGVQFADGAAATNLGYPMLPPDAQPDPPLLVQDSGGGGGRKYEMSYWVWPLPPPGPVTFVCEWPAYGIAETRAVVEAGLILDAVERVVPLV</sequence>
<evidence type="ECO:0000313" key="3">
    <source>
        <dbReference type="Proteomes" id="UP001151002"/>
    </source>
</evidence>
<protein>
    <submittedName>
        <fullName evidence="2">Uncharacterized protein</fullName>
    </submittedName>
</protein>
<organism evidence="2 3">
    <name type="scientific">Paractinoplanes pyxinae</name>
    <dbReference type="NCBI Taxonomy" id="2997416"/>
    <lineage>
        <taxon>Bacteria</taxon>
        <taxon>Bacillati</taxon>
        <taxon>Actinomycetota</taxon>
        <taxon>Actinomycetes</taxon>
        <taxon>Micromonosporales</taxon>
        <taxon>Micromonosporaceae</taxon>
        <taxon>Paractinoplanes</taxon>
    </lineage>
</organism>
<evidence type="ECO:0000256" key="1">
    <source>
        <dbReference type="SAM" id="MobiDB-lite"/>
    </source>
</evidence>
<dbReference type="Proteomes" id="UP001151002">
    <property type="component" value="Unassembled WGS sequence"/>
</dbReference>
<feature type="region of interest" description="Disordered" evidence="1">
    <location>
        <begin position="1"/>
        <end position="29"/>
    </location>
</feature>
<dbReference type="RefSeq" id="WP_267570033.1">
    <property type="nucleotide sequence ID" value="NZ_JAPNTZ010000026.1"/>
</dbReference>
<comment type="caution">
    <text evidence="2">The sequence shown here is derived from an EMBL/GenBank/DDBJ whole genome shotgun (WGS) entry which is preliminary data.</text>
</comment>
<proteinExistence type="predicted"/>
<keyword evidence="3" id="KW-1185">Reference proteome</keyword>
<evidence type="ECO:0000313" key="2">
    <source>
        <dbReference type="EMBL" id="MCY1145413.1"/>
    </source>
</evidence>
<gene>
    <name evidence="2" type="ORF">OWR29_46055</name>
</gene>
<dbReference type="EMBL" id="JAPNTZ010000026">
    <property type="protein sequence ID" value="MCY1145413.1"/>
    <property type="molecule type" value="Genomic_DNA"/>
</dbReference>
<accession>A0ABT4BFW8</accession>
<reference evidence="2" key="1">
    <citation type="submission" date="2022-11" db="EMBL/GenBank/DDBJ databases">
        <authorList>
            <person name="Somphong A."/>
            <person name="Phongsopitanun W."/>
        </authorList>
    </citation>
    <scope>NUCLEOTIDE SEQUENCE</scope>
    <source>
        <strain evidence="2">Pm04-4</strain>
    </source>
</reference>
<name>A0ABT4BFW8_9ACTN</name>